<dbReference type="GO" id="GO:0005886">
    <property type="term" value="C:plasma membrane"/>
    <property type="evidence" value="ECO:0007669"/>
    <property type="project" value="UniProtKB-SubCell"/>
</dbReference>
<dbReference type="RefSeq" id="WP_011199647.1">
    <property type="nucleotide sequence ID" value="NC_006300.1"/>
</dbReference>
<feature type="transmembrane region" description="Helical" evidence="8">
    <location>
        <begin position="134"/>
        <end position="156"/>
    </location>
</feature>
<comment type="similarity">
    <text evidence="7">Belongs to the binding-protein-dependent transport system permease family. OppBC subfamily.</text>
</comment>
<dbReference type="InterPro" id="IPR000515">
    <property type="entry name" value="MetI-like"/>
</dbReference>
<dbReference type="PANTHER" id="PTHR43163">
    <property type="entry name" value="DIPEPTIDE TRANSPORT SYSTEM PERMEASE PROTEIN DPPB-RELATED"/>
    <property type="match status" value="1"/>
</dbReference>
<keyword evidence="3" id="KW-1003">Cell membrane</keyword>
<keyword evidence="5 8" id="KW-1133">Transmembrane helix</keyword>
<evidence type="ECO:0000256" key="2">
    <source>
        <dbReference type="ARBA" id="ARBA00022448"/>
    </source>
</evidence>
<dbReference type="SUPFAM" id="SSF161098">
    <property type="entry name" value="MetI-like"/>
    <property type="match status" value="1"/>
</dbReference>
<organism evidence="10 11">
    <name type="scientific">Mannheimia succiniciproducens (strain KCTC 0769BP / MBEL55E)</name>
    <dbReference type="NCBI Taxonomy" id="221988"/>
    <lineage>
        <taxon>Bacteria</taxon>
        <taxon>Pseudomonadati</taxon>
        <taxon>Pseudomonadota</taxon>
        <taxon>Gammaproteobacteria</taxon>
        <taxon>Pasteurellales</taxon>
        <taxon>Pasteurellaceae</taxon>
        <taxon>Basfia</taxon>
    </lineage>
</organism>
<protein>
    <submittedName>
        <fullName evidence="10">DppB protein</fullName>
    </submittedName>
</protein>
<proteinExistence type="inferred from homology"/>
<dbReference type="HOGENOM" id="CLU_036879_0_2_6"/>
<dbReference type="GO" id="GO:0055085">
    <property type="term" value="P:transmembrane transport"/>
    <property type="evidence" value="ECO:0007669"/>
    <property type="project" value="InterPro"/>
</dbReference>
<dbReference type="eggNOG" id="COG0601">
    <property type="taxonomic scope" value="Bacteria"/>
</dbReference>
<dbReference type="STRING" id="221988.MS0465"/>
<evidence type="ECO:0000313" key="10">
    <source>
        <dbReference type="EMBL" id="AAU37072.1"/>
    </source>
</evidence>
<dbReference type="Proteomes" id="UP000000607">
    <property type="component" value="Chromosome"/>
</dbReference>
<feature type="transmembrane region" description="Helical" evidence="8">
    <location>
        <begin position="276"/>
        <end position="298"/>
    </location>
</feature>
<comment type="subcellular location">
    <subcellularLocation>
        <location evidence="1 8">Cell membrane</location>
        <topology evidence="1 8">Multi-pass membrane protein</topology>
    </subcellularLocation>
</comment>
<evidence type="ECO:0000313" key="11">
    <source>
        <dbReference type="Proteomes" id="UP000000607"/>
    </source>
</evidence>
<evidence type="ECO:0000256" key="1">
    <source>
        <dbReference type="ARBA" id="ARBA00004651"/>
    </source>
</evidence>
<gene>
    <name evidence="10" type="primary">dppB</name>
    <name evidence="10" type="ordered locus">MS0465</name>
</gene>
<accession>Q65VD8</accession>
<name>Q65VD8_MANSM</name>
<dbReference type="Pfam" id="PF19300">
    <property type="entry name" value="BPD_transp_1_N"/>
    <property type="match status" value="1"/>
</dbReference>
<feature type="domain" description="ABC transmembrane type-1" evidence="9">
    <location>
        <begin position="98"/>
        <end position="295"/>
    </location>
</feature>
<dbReference type="PROSITE" id="PS50928">
    <property type="entry name" value="ABC_TM1"/>
    <property type="match status" value="1"/>
</dbReference>
<keyword evidence="11" id="KW-1185">Reference proteome</keyword>
<dbReference type="CDD" id="cd06261">
    <property type="entry name" value="TM_PBP2"/>
    <property type="match status" value="1"/>
</dbReference>
<sequence>MQHYFIRRLIMMIPLMLLISFVAFSLMNLVPSDPAETMLRINNITVTDEAVKEARQALGLDKPFLLRYALWLYALLQGDLGKSFLSNQNVWDEITQAFPATFYLAVTAFAVIFLLSLTLSLLCMLMLNSLWDKIIRGILFFFTALPNYWLALLFIWLFSVRLNWLPSNGLEQKSGIILPALTLSLGYIGVYVRLLRGAMLNQLQQPYVFYARTRGLSEKQILFKHILQNSLHTSYIAMGMSIPKLLAGSVIIENIFALPGLGRLCIQAIFGRDYPVIQAYILLMAMLFLVGNFVIDWLQHRRDPRIKRGY</sequence>
<evidence type="ECO:0000256" key="3">
    <source>
        <dbReference type="ARBA" id="ARBA00022475"/>
    </source>
</evidence>
<feature type="transmembrane region" description="Helical" evidence="8">
    <location>
        <begin position="9"/>
        <end position="30"/>
    </location>
</feature>
<dbReference type="OrthoDB" id="9805855at2"/>
<dbReference type="Gene3D" id="1.10.3720.10">
    <property type="entry name" value="MetI-like"/>
    <property type="match status" value="1"/>
</dbReference>
<evidence type="ECO:0000256" key="6">
    <source>
        <dbReference type="ARBA" id="ARBA00023136"/>
    </source>
</evidence>
<evidence type="ECO:0000259" key="9">
    <source>
        <dbReference type="PROSITE" id="PS50928"/>
    </source>
</evidence>
<feature type="transmembrane region" description="Helical" evidence="8">
    <location>
        <begin position="176"/>
        <end position="195"/>
    </location>
</feature>
<dbReference type="KEGG" id="msu:MS0465"/>
<evidence type="ECO:0000256" key="4">
    <source>
        <dbReference type="ARBA" id="ARBA00022692"/>
    </source>
</evidence>
<keyword evidence="4 8" id="KW-0812">Transmembrane</keyword>
<feature type="transmembrane region" description="Helical" evidence="8">
    <location>
        <begin position="102"/>
        <end position="127"/>
    </location>
</feature>
<evidence type="ECO:0000256" key="7">
    <source>
        <dbReference type="ARBA" id="ARBA00024202"/>
    </source>
</evidence>
<dbReference type="InterPro" id="IPR050036">
    <property type="entry name" value="CntB"/>
</dbReference>
<dbReference type="InterPro" id="IPR035906">
    <property type="entry name" value="MetI-like_sf"/>
</dbReference>
<dbReference type="PANTHER" id="PTHR43163:SF6">
    <property type="entry name" value="DIPEPTIDE TRANSPORT SYSTEM PERMEASE PROTEIN DPPB-RELATED"/>
    <property type="match status" value="1"/>
</dbReference>
<feature type="transmembrane region" description="Helical" evidence="8">
    <location>
        <begin position="245"/>
        <end position="270"/>
    </location>
</feature>
<reference evidence="10 11" key="1">
    <citation type="journal article" date="2004" name="Nat. Biotechnol.">
        <title>The genome sequence of the capnophilic rumen bacterium Mannheimia succiniciproducens.</title>
        <authorList>
            <person name="Hong S.H."/>
            <person name="Kim J.S."/>
            <person name="Lee S.Y."/>
            <person name="In Y.H."/>
            <person name="Choi S.S."/>
            <person name="Rih J.-K."/>
            <person name="Kim C.H."/>
            <person name="Jeong H."/>
            <person name="Hur C.G."/>
            <person name="Kim J.J."/>
        </authorList>
    </citation>
    <scope>NUCLEOTIDE SEQUENCE [LARGE SCALE GENOMIC DNA]</scope>
    <source>
        <strain evidence="11">KCTC 0769BP / MBEL55E</strain>
    </source>
</reference>
<keyword evidence="6 8" id="KW-0472">Membrane</keyword>
<dbReference type="AlphaFoldDB" id="Q65VD8"/>
<dbReference type="InterPro" id="IPR045621">
    <property type="entry name" value="BPD_transp_1_N"/>
</dbReference>
<dbReference type="EMBL" id="AE016827">
    <property type="protein sequence ID" value="AAU37072.1"/>
    <property type="molecule type" value="Genomic_DNA"/>
</dbReference>
<dbReference type="Pfam" id="PF00528">
    <property type="entry name" value="BPD_transp_1"/>
    <property type="match status" value="1"/>
</dbReference>
<keyword evidence="2 8" id="KW-0813">Transport</keyword>
<evidence type="ECO:0000256" key="5">
    <source>
        <dbReference type="ARBA" id="ARBA00022989"/>
    </source>
</evidence>
<evidence type="ECO:0000256" key="8">
    <source>
        <dbReference type="RuleBase" id="RU363032"/>
    </source>
</evidence>
<dbReference type="NCBIfam" id="NF045469">
    <property type="entry name" value="Opp1B"/>
    <property type="match status" value="1"/>
</dbReference>